<protein>
    <submittedName>
        <fullName evidence="2">Uncharacterized protein</fullName>
    </submittedName>
</protein>
<sequence length="122" mass="13137">MGEPARSGPELSHTTLENGIQQEGLNTRRASIISISSDSSESDREVENRQQDLGTTPVNSNPIEAGHPFLATIKQNVSCGVCYELLWDPYMLVVATASAVIVSRITRLASRGTFCFAVLNAA</sequence>
<keyword evidence="3" id="KW-1185">Reference proteome</keyword>
<organism evidence="2 3">
    <name type="scientific">Marasmius tenuissimus</name>
    <dbReference type="NCBI Taxonomy" id="585030"/>
    <lineage>
        <taxon>Eukaryota</taxon>
        <taxon>Fungi</taxon>
        <taxon>Dikarya</taxon>
        <taxon>Basidiomycota</taxon>
        <taxon>Agaricomycotina</taxon>
        <taxon>Agaricomycetes</taxon>
        <taxon>Agaricomycetidae</taxon>
        <taxon>Agaricales</taxon>
        <taxon>Marasmiineae</taxon>
        <taxon>Marasmiaceae</taxon>
        <taxon>Marasmius</taxon>
    </lineage>
</organism>
<dbReference type="EMBL" id="JBBXMP010000775">
    <property type="protein sequence ID" value="KAL0056973.1"/>
    <property type="molecule type" value="Genomic_DNA"/>
</dbReference>
<feature type="compositionally biased region" description="Basic and acidic residues" evidence="1">
    <location>
        <begin position="41"/>
        <end position="50"/>
    </location>
</feature>
<accession>A0ABR2Z860</accession>
<dbReference type="Proteomes" id="UP001437256">
    <property type="component" value="Unassembled WGS sequence"/>
</dbReference>
<evidence type="ECO:0000313" key="3">
    <source>
        <dbReference type="Proteomes" id="UP001437256"/>
    </source>
</evidence>
<evidence type="ECO:0000256" key="1">
    <source>
        <dbReference type="SAM" id="MobiDB-lite"/>
    </source>
</evidence>
<name>A0ABR2Z860_9AGAR</name>
<comment type="caution">
    <text evidence="2">The sequence shown here is derived from an EMBL/GenBank/DDBJ whole genome shotgun (WGS) entry which is preliminary data.</text>
</comment>
<gene>
    <name evidence="2" type="ORF">AAF712_016411</name>
</gene>
<feature type="region of interest" description="Disordered" evidence="1">
    <location>
        <begin position="1"/>
        <end position="61"/>
    </location>
</feature>
<feature type="compositionally biased region" description="Polar residues" evidence="1">
    <location>
        <begin position="51"/>
        <end position="61"/>
    </location>
</feature>
<feature type="compositionally biased region" description="Polar residues" evidence="1">
    <location>
        <begin position="12"/>
        <end position="29"/>
    </location>
</feature>
<reference evidence="2 3" key="1">
    <citation type="submission" date="2024-05" db="EMBL/GenBank/DDBJ databases">
        <title>A draft genome resource for the thread blight pathogen Marasmius tenuissimus strain MS-2.</title>
        <authorList>
            <person name="Yulfo-Soto G.E."/>
            <person name="Baruah I.K."/>
            <person name="Amoako-Attah I."/>
            <person name="Bukari Y."/>
            <person name="Meinhardt L.W."/>
            <person name="Bailey B.A."/>
            <person name="Cohen S.P."/>
        </authorList>
    </citation>
    <scope>NUCLEOTIDE SEQUENCE [LARGE SCALE GENOMIC DNA]</scope>
    <source>
        <strain evidence="2 3">MS-2</strain>
    </source>
</reference>
<proteinExistence type="predicted"/>
<evidence type="ECO:0000313" key="2">
    <source>
        <dbReference type="EMBL" id="KAL0056973.1"/>
    </source>
</evidence>